<accession>A0ABP4Y5H7</accession>
<sequence length="163" mass="18084">MRKTYAAVLALLAPALLCLSETPAAAAGPRTVWIDYKADKAWPVRSAVAFVDRFTGSQLRFGACRPKYPCVQIREKRKLANPSWAAVTYVGNNPTRIELSATRRGMSYSLRYDTLVHELGHAFGVHSHNKSCSSIMYYSLTCPNGRNSTLAFSSAEKAMLKRH</sequence>
<protein>
    <submittedName>
        <fullName evidence="2">Uncharacterized protein</fullName>
    </submittedName>
</protein>
<organism evidence="2 3">
    <name type="scientific">Luedemannella flava</name>
    <dbReference type="NCBI Taxonomy" id="349316"/>
    <lineage>
        <taxon>Bacteria</taxon>
        <taxon>Bacillati</taxon>
        <taxon>Actinomycetota</taxon>
        <taxon>Actinomycetes</taxon>
        <taxon>Micromonosporales</taxon>
        <taxon>Micromonosporaceae</taxon>
        <taxon>Luedemannella</taxon>
    </lineage>
</organism>
<dbReference type="EMBL" id="BAAALT010000058">
    <property type="protein sequence ID" value="GAA1800919.1"/>
    <property type="molecule type" value="Genomic_DNA"/>
</dbReference>
<evidence type="ECO:0000256" key="1">
    <source>
        <dbReference type="SAM" id="SignalP"/>
    </source>
</evidence>
<comment type="caution">
    <text evidence="2">The sequence shown here is derived from an EMBL/GenBank/DDBJ whole genome shotgun (WGS) entry which is preliminary data.</text>
</comment>
<keyword evidence="1" id="KW-0732">Signal</keyword>
<dbReference type="RefSeq" id="WP_344129315.1">
    <property type="nucleotide sequence ID" value="NZ_BAAALT010000058.1"/>
</dbReference>
<reference evidence="3" key="1">
    <citation type="journal article" date="2019" name="Int. J. Syst. Evol. Microbiol.">
        <title>The Global Catalogue of Microorganisms (GCM) 10K type strain sequencing project: providing services to taxonomists for standard genome sequencing and annotation.</title>
        <authorList>
            <consortium name="The Broad Institute Genomics Platform"/>
            <consortium name="The Broad Institute Genome Sequencing Center for Infectious Disease"/>
            <person name="Wu L."/>
            <person name="Ma J."/>
        </authorList>
    </citation>
    <scope>NUCLEOTIDE SEQUENCE [LARGE SCALE GENOMIC DNA]</scope>
    <source>
        <strain evidence="3">JCM 13250</strain>
    </source>
</reference>
<feature type="chain" id="PRO_5045667790" evidence="1">
    <location>
        <begin position="27"/>
        <end position="163"/>
    </location>
</feature>
<evidence type="ECO:0000313" key="3">
    <source>
        <dbReference type="Proteomes" id="UP001500218"/>
    </source>
</evidence>
<keyword evidence="3" id="KW-1185">Reference proteome</keyword>
<dbReference type="Proteomes" id="UP001500218">
    <property type="component" value="Unassembled WGS sequence"/>
</dbReference>
<gene>
    <name evidence="2" type="ORF">GCM10009682_23210</name>
</gene>
<feature type="signal peptide" evidence="1">
    <location>
        <begin position="1"/>
        <end position="26"/>
    </location>
</feature>
<proteinExistence type="predicted"/>
<evidence type="ECO:0000313" key="2">
    <source>
        <dbReference type="EMBL" id="GAA1800919.1"/>
    </source>
</evidence>
<name>A0ABP4Y5H7_9ACTN</name>
<dbReference type="InterPro" id="IPR024079">
    <property type="entry name" value="MetalloPept_cat_dom_sf"/>
</dbReference>
<dbReference type="Gene3D" id="3.40.390.10">
    <property type="entry name" value="Collagenase (Catalytic Domain)"/>
    <property type="match status" value="1"/>
</dbReference>
<dbReference type="SUPFAM" id="SSF55486">
    <property type="entry name" value="Metalloproteases ('zincins'), catalytic domain"/>
    <property type="match status" value="1"/>
</dbReference>